<reference evidence="1" key="1">
    <citation type="journal article" date="2021" name="Proc. Natl. Acad. Sci. U.S.A.">
        <title>A Catalog of Tens of Thousands of Viruses from Human Metagenomes Reveals Hidden Associations with Chronic Diseases.</title>
        <authorList>
            <person name="Tisza M.J."/>
            <person name="Buck C.B."/>
        </authorList>
    </citation>
    <scope>NUCLEOTIDE SEQUENCE</scope>
    <source>
        <strain evidence="1">CtFH16</strain>
    </source>
</reference>
<protein>
    <submittedName>
        <fullName evidence="1">Loader and inhibitor of phage G40P</fullName>
    </submittedName>
</protein>
<dbReference type="EMBL" id="BK032863">
    <property type="protein sequence ID" value="DAF64589.1"/>
    <property type="molecule type" value="Genomic_DNA"/>
</dbReference>
<evidence type="ECO:0000313" key="1">
    <source>
        <dbReference type="EMBL" id="DAF64589.1"/>
    </source>
</evidence>
<sequence>MFTSGSMDFIQSLICGSYPNQLRDNDERTRYFKNFEKIFARYDEQDVADAVEITIEREKFFPSLATIKEILDKKLSARAEVERSSLKIAEYSKPRHKIDVQALIARLAALREKKYEQPIPRKLRTFARSLWPDIPDSVIRKNLAILTHYASTDMQLDECGNKVQLYLSKNGEIVERVVLN</sequence>
<proteinExistence type="predicted"/>
<accession>A0A8S5TN74</accession>
<organism evidence="1">
    <name type="scientific">Siphoviridae sp. ctFH16</name>
    <dbReference type="NCBI Taxonomy" id="2827817"/>
    <lineage>
        <taxon>Viruses</taxon>
        <taxon>Duplodnaviria</taxon>
        <taxon>Heunggongvirae</taxon>
        <taxon>Uroviricota</taxon>
        <taxon>Caudoviricetes</taxon>
    </lineage>
</organism>
<name>A0A8S5TN74_9CAUD</name>